<dbReference type="AlphaFoldDB" id="A0A4R0H017"/>
<proteinExistence type="predicted"/>
<organism evidence="2 3">
    <name type="scientific">Kribbella soli</name>
    <dbReference type="NCBI Taxonomy" id="1124743"/>
    <lineage>
        <taxon>Bacteria</taxon>
        <taxon>Bacillati</taxon>
        <taxon>Actinomycetota</taxon>
        <taxon>Actinomycetes</taxon>
        <taxon>Propionibacteriales</taxon>
        <taxon>Kribbellaceae</taxon>
        <taxon>Kribbella</taxon>
    </lineage>
</organism>
<dbReference type="Pfam" id="PF24315">
    <property type="entry name" value="DUF7489"/>
    <property type="match status" value="1"/>
</dbReference>
<keyword evidence="3" id="KW-1185">Reference proteome</keyword>
<feature type="domain" description="DUF7489" evidence="1">
    <location>
        <begin position="3"/>
        <end position="66"/>
    </location>
</feature>
<protein>
    <recommendedName>
        <fullName evidence="1">DUF7489 domain-containing protein</fullName>
    </recommendedName>
</protein>
<sequence>MADEEAWSGVVVKKSRAMYDGANLYRKLEVELDGGEVRDVKVKRDLWKQLEVGDRVTKAAGADPARG</sequence>
<reference evidence="2 3" key="1">
    <citation type="submission" date="2019-02" db="EMBL/GenBank/DDBJ databases">
        <title>Kribbella capetownensis sp. nov. and Kribbella speibonae sp. nov., isolated from soil.</title>
        <authorList>
            <person name="Curtis S.M."/>
            <person name="Norton I."/>
            <person name="Everest G.J."/>
            <person name="Meyers P.R."/>
        </authorList>
    </citation>
    <scope>NUCLEOTIDE SEQUENCE [LARGE SCALE GENOMIC DNA]</scope>
    <source>
        <strain evidence="2 3">KCTC 29219</strain>
    </source>
</reference>
<dbReference type="RefSeq" id="WP_131344202.1">
    <property type="nucleotide sequence ID" value="NZ_SJJZ01000004.1"/>
</dbReference>
<evidence type="ECO:0000259" key="1">
    <source>
        <dbReference type="Pfam" id="PF24315"/>
    </source>
</evidence>
<evidence type="ECO:0000313" key="3">
    <source>
        <dbReference type="Proteomes" id="UP000292346"/>
    </source>
</evidence>
<dbReference type="Proteomes" id="UP000292346">
    <property type="component" value="Unassembled WGS sequence"/>
</dbReference>
<dbReference type="OrthoDB" id="3481166at2"/>
<evidence type="ECO:0000313" key="2">
    <source>
        <dbReference type="EMBL" id="TCC03651.1"/>
    </source>
</evidence>
<gene>
    <name evidence="2" type="ORF">E0H45_31465</name>
</gene>
<name>A0A4R0H017_9ACTN</name>
<dbReference type="EMBL" id="SJJZ01000004">
    <property type="protein sequence ID" value="TCC03651.1"/>
    <property type="molecule type" value="Genomic_DNA"/>
</dbReference>
<dbReference type="InterPro" id="IPR055912">
    <property type="entry name" value="DUF7489"/>
</dbReference>
<accession>A0A4R0H017</accession>
<comment type="caution">
    <text evidence="2">The sequence shown here is derived from an EMBL/GenBank/DDBJ whole genome shotgun (WGS) entry which is preliminary data.</text>
</comment>